<organism evidence="2 3">
    <name type="scientific">Gymnopilus junonius</name>
    <name type="common">Spectacular rustgill mushroom</name>
    <name type="synonym">Gymnopilus spectabilis subsp. junonius</name>
    <dbReference type="NCBI Taxonomy" id="109634"/>
    <lineage>
        <taxon>Eukaryota</taxon>
        <taxon>Fungi</taxon>
        <taxon>Dikarya</taxon>
        <taxon>Basidiomycota</taxon>
        <taxon>Agaricomycotina</taxon>
        <taxon>Agaricomycetes</taxon>
        <taxon>Agaricomycetidae</taxon>
        <taxon>Agaricales</taxon>
        <taxon>Agaricineae</taxon>
        <taxon>Hymenogastraceae</taxon>
        <taxon>Gymnopilus</taxon>
    </lineage>
</organism>
<dbReference type="EMBL" id="JADNYJ010000212">
    <property type="protein sequence ID" value="KAF8874501.1"/>
    <property type="molecule type" value="Genomic_DNA"/>
</dbReference>
<evidence type="ECO:0000313" key="1">
    <source>
        <dbReference type="EMBL" id="KAF8874501.1"/>
    </source>
</evidence>
<accession>A0A9P5ND76</accession>
<dbReference type="EMBL" id="JADNYJ010000145">
    <property type="protein sequence ID" value="KAF8879897.1"/>
    <property type="molecule type" value="Genomic_DNA"/>
</dbReference>
<dbReference type="AlphaFoldDB" id="A0A9P5ND76"/>
<gene>
    <name evidence="2" type="ORF">CPB84DRAFT_1687785</name>
    <name evidence="1" type="ORF">CPB84DRAFT_1690103</name>
</gene>
<sequence length="93" mass="10902">MKIVNTLSTKLEIGSPMASLYLLGNPDYYASHSFVPFHWRPFIKTVMKEYKNHDKVQMGSPESDTDEDVMEHLKIGLNDHKHYEKSNVHDYIY</sequence>
<comment type="caution">
    <text evidence="2">The sequence shown here is derived from an EMBL/GenBank/DDBJ whole genome shotgun (WGS) entry which is preliminary data.</text>
</comment>
<dbReference type="Proteomes" id="UP000724874">
    <property type="component" value="Unassembled WGS sequence"/>
</dbReference>
<evidence type="ECO:0000313" key="3">
    <source>
        <dbReference type="Proteomes" id="UP000724874"/>
    </source>
</evidence>
<evidence type="ECO:0000313" key="2">
    <source>
        <dbReference type="EMBL" id="KAF8879897.1"/>
    </source>
</evidence>
<protein>
    <submittedName>
        <fullName evidence="2">Uncharacterized protein</fullName>
    </submittedName>
</protein>
<reference evidence="2" key="1">
    <citation type="submission" date="2020-11" db="EMBL/GenBank/DDBJ databases">
        <authorList>
            <consortium name="DOE Joint Genome Institute"/>
            <person name="Ahrendt S."/>
            <person name="Riley R."/>
            <person name="Andreopoulos W."/>
            <person name="LaButti K."/>
            <person name="Pangilinan J."/>
            <person name="Ruiz-duenas F.J."/>
            <person name="Barrasa J.M."/>
            <person name="Sanchez-Garcia M."/>
            <person name="Camarero S."/>
            <person name="Miyauchi S."/>
            <person name="Serrano A."/>
            <person name="Linde D."/>
            <person name="Babiker R."/>
            <person name="Drula E."/>
            <person name="Ayuso-Fernandez I."/>
            <person name="Pacheco R."/>
            <person name="Padilla G."/>
            <person name="Ferreira P."/>
            <person name="Barriuso J."/>
            <person name="Kellner H."/>
            <person name="Castanera R."/>
            <person name="Alfaro M."/>
            <person name="Ramirez L."/>
            <person name="Pisabarro A.G."/>
            <person name="Kuo A."/>
            <person name="Tritt A."/>
            <person name="Lipzen A."/>
            <person name="He G."/>
            <person name="Yan M."/>
            <person name="Ng V."/>
            <person name="Cullen D."/>
            <person name="Martin F."/>
            <person name="Rosso M.-N."/>
            <person name="Henrissat B."/>
            <person name="Hibbett D."/>
            <person name="Martinez A.T."/>
            <person name="Grigoriev I.V."/>
        </authorList>
    </citation>
    <scope>NUCLEOTIDE SEQUENCE</scope>
    <source>
        <strain evidence="2">AH 44721</strain>
    </source>
</reference>
<proteinExistence type="predicted"/>
<dbReference type="OrthoDB" id="3259294at2759"/>
<name>A0A9P5ND76_GYMJU</name>
<keyword evidence="3" id="KW-1185">Reference proteome</keyword>